<dbReference type="RefSeq" id="WP_273598567.1">
    <property type="nucleotide sequence ID" value="NZ_JAQQXT010000001.1"/>
</dbReference>
<dbReference type="PANTHER" id="PTHR35603:SF2">
    <property type="entry name" value="OUTER MEMBRANE LIPOPROTEIN"/>
    <property type="match status" value="1"/>
</dbReference>
<comment type="caution">
    <text evidence="3">The sequence shown here is derived from an EMBL/GenBank/DDBJ whole genome shotgun (WGS) entry which is preliminary data.</text>
</comment>
<accession>A0ABT5K7Z5</accession>
<reference evidence="3 4" key="1">
    <citation type="submission" date="2022-10" db="EMBL/GenBank/DDBJ databases">
        <title>Paucibacter sp. hw1 Genome sequencing.</title>
        <authorList>
            <person name="Park S."/>
        </authorList>
    </citation>
    <scope>NUCLEOTIDE SEQUENCE [LARGE SCALE GENOMIC DNA]</scope>
    <source>
        <strain evidence="4">hw1</strain>
    </source>
</reference>
<gene>
    <name evidence="3" type="ORF">PRZ03_00760</name>
</gene>
<evidence type="ECO:0000256" key="1">
    <source>
        <dbReference type="ARBA" id="ARBA00004370"/>
    </source>
</evidence>
<evidence type="ECO:0000256" key="2">
    <source>
        <dbReference type="ARBA" id="ARBA00023136"/>
    </source>
</evidence>
<dbReference type="PANTHER" id="PTHR35603">
    <property type="match status" value="1"/>
</dbReference>
<evidence type="ECO:0008006" key="5">
    <source>
        <dbReference type="Google" id="ProtNLM"/>
    </source>
</evidence>
<proteinExistence type="predicted"/>
<organism evidence="3 4">
    <name type="scientific">Roseateles albus</name>
    <dbReference type="NCBI Taxonomy" id="2987525"/>
    <lineage>
        <taxon>Bacteria</taxon>
        <taxon>Pseudomonadati</taxon>
        <taxon>Pseudomonadota</taxon>
        <taxon>Betaproteobacteria</taxon>
        <taxon>Burkholderiales</taxon>
        <taxon>Sphaerotilaceae</taxon>
        <taxon>Roseateles</taxon>
    </lineage>
</organism>
<keyword evidence="2" id="KW-0472">Membrane</keyword>
<sequence>MHTLAATPSPFQHKFNCRLGRRLKRIQEPHVRPQAIAGRSPAQNLTAALLALAISAVLLAALPSEVRAQTLNQGPQAGSSSTLVRVISSTPNLERITETRQQCGYETQQVLNPQAPHQAGMGSTGGALLGAVAGGLLAAQVGKGNGKHAAIAAGSATGALVGKSLVEQSSPATSYATYSQQQVHVCRPVSAQREQVRDYTVRYEHQGQEYQVQLPQQPGQWLRLNISHTVQAV</sequence>
<comment type="subcellular location">
    <subcellularLocation>
        <location evidence="1">Membrane</location>
    </subcellularLocation>
</comment>
<keyword evidence="4" id="KW-1185">Reference proteome</keyword>
<dbReference type="EMBL" id="JAQQXT010000001">
    <property type="protein sequence ID" value="MDC8770081.1"/>
    <property type="molecule type" value="Genomic_DNA"/>
</dbReference>
<evidence type="ECO:0000313" key="3">
    <source>
        <dbReference type="EMBL" id="MDC8770081.1"/>
    </source>
</evidence>
<name>A0ABT5K7Z5_9BURK</name>
<evidence type="ECO:0000313" key="4">
    <source>
        <dbReference type="Proteomes" id="UP001221189"/>
    </source>
</evidence>
<protein>
    <recommendedName>
        <fullName evidence="5">Glycine zipper 2TM domain-containing protein</fullName>
    </recommendedName>
</protein>
<dbReference type="Proteomes" id="UP001221189">
    <property type="component" value="Unassembled WGS sequence"/>
</dbReference>
<dbReference type="InterPro" id="IPR051407">
    <property type="entry name" value="Bact_OM_lipoprot/Surf_antigen"/>
</dbReference>